<protein>
    <submittedName>
        <fullName evidence="1">Uncharacterized protein</fullName>
    </submittedName>
</protein>
<evidence type="ECO:0000313" key="2">
    <source>
        <dbReference type="Proteomes" id="UP001497453"/>
    </source>
</evidence>
<keyword evidence="2" id="KW-1185">Reference proteome</keyword>
<accession>A0ABP1DYG6</accession>
<reference evidence="2" key="1">
    <citation type="submission" date="2024-04" db="EMBL/GenBank/DDBJ databases">
        <authorList>
            <person name="Shaw F."/>
            <person name="Minotto A."/>
        </authorList>
    </citation>
    <scope>NUCLEOTIDE SEQUENCE [LARGE SCALE GENOMIC DNA]</scope>
</reference>
<dbReference type="EMBL" id="OZ037950">
    <property type="protein sequence ID" value="CAL1712755.1"/>
    <property type="molecule type" value="Genomic_DNA"/>
</dbReference>
<organism evidence="1 2">
    <name type="scientific">Somion occarium</name>
    <dbReference type="NCBI Taxonomy" id="3059160"/>
    <lineage>
        <taxon>Eukaryota</taxon>
        <taxon>Fungi</taxon>
        <taxon>Dikarya</taxon>
        <taxon>Basidiomycota</taxon>
        <taxon>Agaricomycotina</taxon>
        <taxon>Agaricomycetes</taxon>
        <taxon>Polyporales</taxon>
        <taxon>Cerrenaceae</taxon>
        <taxon>Somion</taxon>
    </lineage>
</organism>
<evidence type="ECO:0000313" key="1">
    <source>
        <dbReference type="EMBL" id="CAL1712755.1"/>
    </source>
</evidence>
<gene>
    <name evidence="1" type="ORF">GFSPODELE1_LOCUS8977</name>
</gene>
<proteinExistence type="predicted"/>
<sequence>MELSAYVIYRQATPGDCNSHTVSILWLREHHLVIDDAVDLYPGYFPPALFPASPSSLRSKDEGGRRTYRVNMLRWPPAPLPSLAFQIEASHKKASWSIW</sequence>
<name>A0ABP1DYG6_9APHY</name>
<dbReference type="Proteomes" id="UP001497453">
    <property type="component" value="Chromosome 7"/>
</dbReference>